<dbReference type="InterPro" id="IPR023395">
    <property type="entry name" value="MCP_dom_sf"/>
</dbReference>
<keyword evidence="4 8" id="KW-0812">Transmembrane</keyword>
<dbReference type="PRINTS" id="PR00926">
    <property type="entry name" value="MITOCARRIER"/>
</dbReference>
<comment type="subcellular location">
    <subcellularLocation>
        <location evidence="1">Membrane</location>
        <topology evidence="1">Multi-pass membrane protein</topology>
    </subcellularLocation>
</comment>
<organism evidence="12 13">
    <name type="scientific">Ectocarpus siliculosus</name>
    <name type="common">Brown alga</name>
    <name type="synonym">Conferva siliculosa</name>
    <dbReference type="NCBI Taxonomy" id="2880"/>
    <lineage>
        <taxon>Eukaryota</taxon>
        <taxon>Sar</taxon>
        <taxon>Stramenopiles</taxon>
        <taxon>Ochrophyta</taxon>
        <taxon>PX clade</taxon>
        <taxon>Phaeophyceae</taxon>
        <taxon>Ectocarpales</taxon>
        <taxon>Ectocarpaceae</taxon>
        <taxon>Ectocarpus</taxon>
    </lineage>
</organism>
<dbReference type="AlphaFoldDB" id="D7FJT3"/>
<dbReference type="EMBL" id="FN649741">
    <property type="protein sequence ID" value="CBJ29185.1"/>
    <property type="molecule type" value="Genomic_DNA"/>
</dbReference>
<gene>
    <name evidence="12" type="ORF">Esi_0136_0064</name>
</gene>
<dbReference type="InParanoid" id="D7FJT3"/>
<keyword evidence="13" id="KW-1185">Reference proteome</keyword>
<feature type="signal peptide" evidence="11">
    <location>
        <begin position="1"/>
        <end position="22"/>
    </location>
</feature>
<protein>
    <recommendedName>
        <fullName evidence="14">Mitochondrial carrier protein</fullName>
    </recommendedName>
</protein>
<feature type="repeat" description="Solcar" evidence="8">
    <location>
        <begin position="399"/>
        <end position="483"/>
    </location>
</feature>
<feature type="region of interest" description="Disordered" evidence="10">
    <location>
        <begin position="168"/>
        <end position="200"/>
    </location>
</feature>
<dbReference type="Pfam" id="PF00153">
    <property type="entry name" value="Mito_carr"/>
    <property type="match status" value="3"/>
</dbReference>
<keyword evidence="7 8" id="KW-0472">Membrane</keyword>
<comment type="similarity">
    <text evidence="2 9">Belongs to the mitochondrial carrier (TC 2.A.29) family.</text>
</comment>
<dbReference type="eggNOG" id="KOG0768">
    <property type="taxonomic scope" value="Eukaryota"/>
</dbReference>
<reference evidence="12 13" key="1">
    <citation type="journal article" date="2010" name="Nature">
        <title>The Ectocarpus genome and the independent evolution of multicellularity in brown algae.</title>
        <authorList>
            <person name="Cock J.M."/>
            <person name="Sterck L."/>
            <person name="Rouze P."/>
            <person name="Scornet D."/>
            <person name="Allen A.E."/>
            <person name="Amoutzias G."/>
            <person name="Anthouard V."/>
            <person name="Artiguenave F."/>
            <person name="Aury J.M."/>
            <person name="Badger J.H."/>
            <person name="Beszteri B."/>
            <person name="Billiau K."/>
            <person name="Bonnet E."/>
            <person name="Bothwell J.H."/>
            <person name="Bowler C."/>
            <person name="Boyen C."/>
            <person name="Brownlee C."/>
            <person name="Carrano C.J."/>
            <person name="Charrier B."/>
            <person name="Cho G.Y."/>
            <person name="Coelho S.M."/>
            <person name="Collen J."/>
            <person name="Corre E."/>
            <person name="Da Silva C."/>
            <person name="Delage L."/>
            <person name="Delaroque N."/>
            <person name="Dittami S.M."/>
            <person name="Doulbeau S."/>
            <person name="Elias M."/>
            <person name="Farnham G."/>
            <person name="Gachon C.M."/>
            <person name="Gschloessl B."/>
            <person name="Heesch S."/>
            <person name="Jabbari K."/>
            <person name="Jubin C."/>
            <person name="Kawai H."/>
            <person name="Kimura K."/>
            <person name="Kloareg B."/>
            <person name="Kupper F.C."/>
            <person name="Lang D."/>
            <person name="Le Bail A."/>
            <person name="Leblanc C."/>
            <person name="Lerouge P."/>
            <person name="Lohr M."/>
            <person name="Lopez P.J."/>
            <person name="Martens C."/>
            <person name="Maumus F."/>
            <person name="Michel G."/>
            <person name="Miranda-Saavedra D."/>
            <person name="Morales J."/>
            <person name="Moreau H."/>
            <person name="Motomura T."/>
            <person name="Nagasato C."/>
            <person name="Napoli C.A."/>
            <person name="Nelson D.R."/>
            <person name="Nyvall-Collen P."/>
            <person name="Peters A.F."/>
            <person name="Pommier C."/>
            <person name="Potin P."/>
            <person name="Poulain J."/>
            <person name="Quesneville H."/>
            <person name="Read B."/>
            <person name="Rensing S.A."/>
            <person name="Ritter A."/>
            <person name="Rousvoal S."/>
            <person name="Samanta M."/>
            <person name="Samson G."/>
            <person name="Schroeder D.C."/>
            <person name="Segurens B."/>
            <person name="Strittmatter M."/>
            <person name="Tonon T."/>
            <person name="Tregear J.W."/>
            <person name="Valentin K."/>
            <person name="von Dassow P."/>
            <person name="Yamagishi T."/>
            <person name="Van de Peer Y."/>
            <person name="Wincker P."/>
        </authorList>
    </citation>
    <scope>NUCLEOTIDE SEQUENCE [LARGE SCALE GENOMIC DNA]</scope>
    <source>
        <strain evidence="13">Ec32 / CCAP1310/4</strain>
    </source>
</reference>
<keyword evidence="11" id="KW-0732">Signal</keyword>
<evidence type="ECO:0000256" key="8">
    <source>
        <dbReference type="PROSITE-ProRule" id="PRU00282"/>
    </source>
</evidence>
<dbReference type="Gene3D" id="1.50.40.10">
    <property type="entry name" value="Mitochondrial carrier domain"/>
    <property type="match status" value="1"/>
</dbReference>
<evidence type="ECO:0000256" key="3">
    <source>
        <dbReference type="ARBA" id="ARBA00022448"/>
    </source>
</evidence>
<evidence type="ECO:0000256" key="1">
    <source>
        <dbReference type="ARBA" id="ARBA00004141"/>
    </source>
</evidence>
<dbReference type="GO" id="GO:0016020">
    <property type="term" value="C:membrane"/>
    <property type="evidence" value="ECO:0007669"/>
    <property type="project" value="UniProtKB-SubCell"/>
</dbReference>
<dbReference type="SUPFAM" id="SSF103506">
    <property type="entry name" value="Mitochondrial carrier"/>
    <property type="match status" value="1"/>
</dbReference>
<dbReference type="GO" id="GO:0055085">
    <property type="term" value="P:transmembrane transport"/>
    <property type="evidence" value="ECO:0007669"/>
    <property type="project" value="InterPro"/>
</dbReference>
<keyword evidence="5" id="KW-0677">Repeat</keyword>
<feature type="repeat" description="Solcar" evidence="8">
    <location>
        <begin position="298"/>
        <end position="382"/>
    </location>
</feature>
<proteinExistence type="inferred from homology"/>
<dbReference type="Proteomes" id="UP000002630">
    <property type="component" value="Linkage Group LG16"/>
</dbReference>
<dbReference type="InterPro" id="IPR002067">
    <property type="entry name" value="MCP"/>
</dbReference>
<dbReference type="PROSITE" id="PS50920">
    <property type="entry name" value="SOLCAR"/>
    <property type="match status" value="3"/>
</dbReference>
<accession>D7FJT3</accession>
<evidence type="ECO:0000313" key="12">
    <source>
        <dbReference type="EMBL" id="CBJ29185.1"/>
    </source>
</evidence>
<evidence type="ECO:0000256" key="5">
    <source>
        <dbReference type="ARBA" id="ARBA00022737"/>
    </source>
</evidence>
<evidence type="ECO:0000256" key="7">
    <source>
        <dbReference type="ARBA" id="ARBA00023136"/>
    </source>
</evidence>
<keyword evidence="6" id="KW-1133">Transmembrane helix</keyword>
<evidence type="ECO:0000256" key="4">
    <source>
        <dbReference type="ARBA" id="ARBA00022692"/>
    </source>
</evidence>
<feature type="compositionally biased region" description="Low complexity" evidence="10">
    <location>
        <begin position="119"/>
        <end position="130"/>
    </location>
</feature>
<sequence length="488" mass="51875">MVLRSAWDSCIATLLLLSAAAANGGAGGFFGRQTHQRSRQLVVGEVQRPLRETIVSQFVGKPNRERRLGERARGSLGCLASTATRTFGSGTGVEATNLDESKQHATASAAEPQSEPDAKTTNTAAGTTATNAGLASRLTTLSAPLESLSSTREQLVRQAWSTATALRLRDGKDESSSTMLLTRGGGGGAPAPPPSPPQQGMRLKNAVEGLKNGLASGLAAACVKTVLQPFDTMKTVQQFSTTRMTLLQAGRDLLARGGVPELYQGLGVTLVGSMPAVGVYFGLYQFVKNQMDAKQGISPYLSITVSAGVGNFIASFFRVPYEVVKQRLQVGQYPTTMVAIQSIYNEGGLLGFFGKGGLKMQWARDIPYAMVTLLVYETLQKAAARRKGPPGTKKKGAKANPIENMVIGAIAGGMGSLVTNPMDMIKTRMMTSPELYAGPMDAAWKALSKEGPQAFLKGATPRLLHKIPANAFFFVAYEFFRSILGVTR</sequence>
<evidence type="ECO:0000256" key="2">
    <source>
        <dbReference type="ARBA" id="ARBA00006375"/>
    </source>
</evidence>
<evidence type="ECO:0008006" key="14">
    <source>
        <dbReference type="Google" id="ProtNLM"/>
    </source>
</evidence>
<feature type="chain" id="PRO_5003095494" description="Mitochondrial carrier protein" evidence="11">
    <location>
        <begin position="23"/>
        <end position="488"/>
    </location>
</feature>
<evidence type="ECO:0000256" key="6">
    <source>
        <dbReference type="ARBA" id="ARBA00022989"/>
    </source>
</evidence>
<evidence type="ECO:0000313" key="13">
    <source>
        <dbReference type="Proteomes" id="UP000002630"/>
    </source>
</evidence>
<feature type="region of interest" description="Disordered" evidence="10">
    <location>
        <begin position="101"/>
        <end position="130"/>
    </location>
</feature>
<evidence type="ECO:0000256" key="9">
    <source>
        <dbReference type="RuleBase" id="RU000488"/>
    </source>
</evidence>
<name>D7FJT3_ECTSI</name>
<dbReference type="EMBL" id="FN647972">
    <property type="protein sequence ID" value="CBJ29185.1"/>
    <property type="molecule type" value="Genomic_DNA"/>
</dbReference>
<evidence type="ECO:0000256" key="11">
    <source>
        <dbReference type="SAM" id="SignalP"/>
    </source>
</evidence>
<dbReference type="InterPro" id="IPR018108">
    <property type="entry name" value="MCP_transmembrane"/>
</dbReference>
<keyword evidence="3 9" id="KW-0813">Transport</keyword>
<evidence type="ECO:0000256" key="10">
    <source>
        <dbReference type="SAM" id="MobiDB-lite"/>
    </source>
</evidence>
<feature type="repeat" description="Solcar" evidence="8">
    <location>
        <begin position="207"/>
        <end position="290"/>
    </location>
</feature>
<dbReference type="PANTHER" id="PTHR45667">
    <property type="entry name" value="S-ADENOSYLMETHIONINE MITOCHONDRIAL CARRIER PROTEIN"/>
    <property type="match status" value="1"/>
</dbReference>
<dbReference type="OrthoDB" id="448427at2759"/>